<name>A0AAW2QR34_9LAMI</name>
<reference evidence="4" key="2">
    <citation type="journal article" date="2024" name="Plant">
        <title>Genomic evolution and insights into agronomic trait innovations of Sesamum species.</title>
        <authorList>
            <person name="Miao H."/>
            <person name="Wang L."/>
            <person name="Qu L."/>
            <person name="Liu H."/>
            <person name="Sun Y."/>
            <person name="Le M."/>
            <person name="Wang Q."/>
            <person name="Wei S."/>
            <person name="Zheng Y."/>
            <person name="Lin W."/>
            <person name="Duan Y."/>
            <person name="Cao H."/>
            <person name="Xiong S."/>
            <person name="Wang X."/>
            <person name="Wei L."/>
            <person name="Li C."/>
            <person name="Ma Q."/>
            <person name="Ju M."/>
            <person name="Zhao R."/>
            <person name="Li G."/>
            <person name="Mu C."/>
            <person name="Tian Q."/>
            <person name="Mei H."/>
            <person name="Zhang T."/>
            <person name="Gao T."/>
            <person name="Zhang H."/>
        </authorList>
    </citation>
    <scope>NUCLEOTIDE SEQUENCE</scope>
    <source>
        <strain evidence="4">G01</strain>
    </source>
</reference>
<evidence type="ECO:0000256" key="2">
    <source>
        <dbReference type="ARBA" id="ARBA00023242"/>
    </source>
</evidence>
<dbReference type="PROSITE" id="PS50827">
    <property type="entry name" value="DDT"/>
    <property type="match status" value="1"/>
</dbReference>
<proteinExistence type="predicted"/>
<keyword evidence="2" id="KW-0539">Nucleus</keyword>
<comment type="subcellular location">
    <subcellularLocation>
        <location evidence="1">Nucleus</location>
    </subcellularLocation>
</comment>
<dbReference type="InterPro" id="IPR018501">
    <property type="entry name" value="DDT_dom"/>
</dbReference>
<comment type="caution">
    <text evidence="4">The sequence shown here is derived from an EMBL/GenBank/DDBJ whole genome shotgun (WGS) entry which is preliminary data.</text>
</comment>
<evidence type="ECO:0000259" key="3">
    <source>
        <dbReference type="PROSITE" id="PS50827"/>
    </source>
</evidence>
<dbReference type="AlphaFoldDB" id="A0AAW2QR34"/>
<sequence length="215" mass="24261">MGLKMNICWEKRASFSAEISRQISTPAVSAFSDKKVAGAGTEKYEEPVLRWPKEELPPSSGSLDLKGVSVFDFVSVYAFVRLFNALLFLSPFELDDFVTCQMTLNWDFVDLITWPLFVVEYLLLDSPRHIPGFDLCQFRPFGNGYCKMPVSAKVESPRHLCDDVVEVEASRSELNRGALTTERLGSLMLTSDGMLLGKLTCSPRWTRIPKNHQII</sequence>
<dbReference type="PANTHER" id="PTHR46508">
    <property type="entry name" value="PHD FINGER FAMILY PROTEIN"/>
    <property type="match status" value="1"/>
</dbReference>
<feature type="domain" description="DDT" evidence="3">
    <location>
        <begin position="67"/>
        <end position="129"/>
    </location>
</feature>
<dbReference type="PANTHER" id="PTHR46508:SF5">
    <property type="entry name" value="PHD-FINGER AND DNA BINDING DOMAIN-CONTAINING PROTEIN"/>
    <property type="match status" value="1"/>
</dbReference>
<protein>
    <recommendedName>
        <fullName evidence="3">DDT domain-containing protein</fullName>
    </recommendedName>
</protein>
<accession>A0AAW2QR34</accession>
<evidence type="ECO:0000313" key="4">
    <source>
        <dbReference type="EMBL" id="KAL0370325.1"/>
    </source>
</evidence>
<gene>
    <name evidence="4" type="ORF">Sangu_0350600</name>
</gene>
<reference evidence="4" key="1">
    <citation type="submission" date="2020-06" db="EMBL/GenBank/DDBJ databases">
        <authorList>
            <person name="Li T."/>
            <person name="Hu X."/>
            <person name="Zhang T."/>
            <person name="Song X."/>
            <person name="Zhang H."/>
            <person name="Dai N."/>
            <person name="Sheng W."/>
            <person name="Hou X."/>
            <person name="Wei L."/>
        </authorList>
    </citation>
    <scope>NUCLEOTIDE SEQUENCE</scope>
    <source>
        <strain evidence="4">G01</strain>
        <tissue evidence="4">Leaf</tissue>
    </source>
</reference>
<dbReference type="GO" id="GO:0005634">
    <property type="term" value="C:nucleus"/>
    <property type="evidence" value="ECO:0007669"/>
    <property type="project" value="UniProtKB-SubCell"/>
</dbReference>
<dbReference type="EMBL" id="JACGWK010000002">
    <property type="protein sequence ID" value="KAL0370325.1"/>
    <property type="molecule type" value="Genomic_DNA"/>
</dbReference>
<dbReference type="Pfam" id="PF02791">
    <property type="entry name" value="DDT"/>
    <property type="match status" value="1"/>
</dbReference>
<evidence type="ECO:0000256" key="1">
    <source>
        <dbReference type="ARBA" id="ARBA00004123"/>
    </source>
</evidence>
<organism evidence="4">
    <name type="scientific">Sesamum angustifolium</name>
    <dbReference type="NCBI Taxonomy" id="2727405"/>
    <lineage>
        <taxon>Eukaryota</taxon>
        <taxon>Viridiplantae</taxon>
        <taxon>Streptophyta</taxon>
        <taxon>Embryophyta</taxon>
        <taxon>Tracheophyta</taxon>
        <taxon>Spermatophyta</taxon>
        <taxon>Magnoliopsida</taxon>
        <taxon>eudicotyledons</taxon>
        <taxon>Gunneridae</taxon>
        <taxon>Pentapetalae</taxon>
        <taxon>asterids</taxon>
        <taxon>lamiids</taxon>
        <taxon>Lamiales</taxon>
        <taxon>Pedaliaceae</taxon>
        <taxon>Sesamum</taxon>
    </lineage>
</organism>